<name>A0AAV4NNW5_CAEEX</name>
<evidence type="ECO:0000313" key="1">
    <source>
        <dbReference type="EMBL" id="GIX85229.1"/>
    </source>
</evidence>
<sequence>MSTNLLSPVIEVLQAVLEEVAIRDARHGQPGNQCSVSVPMSTLECSRGVPRRRAEGRVLRGNAQKTSVASSLSPICLHRMLASHPKQTSQPPVPTQNASIVFNHSTGNLSHCTQ</sequence>
<dbReference type="EMBL" id="BPLR01003489">
    <property type="protein sequence ID" value="GIX85229.1"/>
    <property type="molecule type" value="Genomic_DNA"/>
</dbReference>
<evidence type="ECO:0000313" key="2">
    <source>
        <dbReference type="Proteomes" id="UP001054945"/>
    </source>
</evidence>
<gene>
    <name evidence="1" type="ORF">CEXT_562001</name>
</gene>
<reference evidence="1 2" key="1">
    <citation type="submission" date="2021-06" db="EMBL/GenBank/DDBJ databases">
        <title>Caerostris extrusa draft genome.</title>
        <authorList>
            <person name="Kono N."/>
            <person name="Arakawa K."/>
        </authorList>
    </citation>
    <scope>NUCLEOTIDE SEQUENCE [LARGE SCALE GENOMIC DNA]</scope>
</reference>
<protein>
    <submittedName>
        <fullName evidence="1">Uncharacterized protein</fullName>
    </submittedName>
</protein>
<dbReference type="AlphaFoldDB" id="A0AAV4NNW5"/>
<organism evidence="1 2">
    <name type="scientific">Caerostris extrusa</name>
    <name type="common">Bark spider</name>
    <name type="synonym">Caerostris bankana</name>
    <dbReference type="NCBI Taxonomy" id="172846"/>
    <lineage>
        <taxon>Eukaryota</taxon>
        <taxon>Metazoa</taxon>
        <taxon>Ecdysozoa</taxon>
        <taxon>Arthropoda</taxon>
        <taxon>Chelicerata</taxon>
        <taxon>Arachnida</taxon>
        <taxon>Araneae</taxon>
        <taxon>Araneomorphae</taxon>
        <taxon>Entelegynae</taxon>
        <taxon>Araneoidea</taxon>
        <taxon>Araneidae</taxon>
        <taxon>Caerostris</taxon>
    </lineage>
</organism>
<proteinExistence type="predicted"/>
<accession>A0AAV4NNW5</accession>
<dbReference type="Proteomes" id="UP001054945">
    <property type="component" value="Unassembled WGS sequence"/>
</dbReference>
<keyword evidence="2" id="KW-1185">Reference proteome</keyword>
<comment type="caution">
    <text evidence="1">The sequence shown here is derived from an EMBL/GenBank/DDBJ whole genome shotgun (WGS) entry which is preliminary data.</text>
</comment>